<evidence type="ECO:0000313" key="9">
    <source>
        <dbReference type="EMBL" id="RVW46908.1"/>
    </source>
</evidence>
<proteinExistence type="inferred from homology"/>
<keyword evidence="5 7" id="KW-0648">Protein biosynthesis</keyword>
<reference evidence="9 10" key="1">
    <citation type="journal article" date="2018" name="PLoS Genet.">
        <title>Population sequencing reveals clonal diversity and ancestral inbreeding in the grapevine cultivar Chardonnay.</title>
        <authorList>
            <person name="Roach M.J."/>
            <person name="Johnson D.L."/>
            <person name="Bohlmann J."/>
            <person name="van Vuuren H.J."/>
            <person name="Jones S.J."/>
            <person name="Pretorius I.S."/>
            <person name="Schmidt S.A."/>
            <person name="Borneman A.R."/>
        </authorList>
    </citation>
    <scope>NUCLEOTIDE SEQUENCE [LARGE SCALE GENOMIC DNA]</scope>
    <source>
        <strain evidence="10">cv. Chardonnay</strain>
        <tissue evidence="9">Leaf</tissue>
    </source>
</reference>
<dbReference type="PANTHER" id="PTHR11960:SF18">
    <property type="entry name" value="EUKARYOTIC TRANSLATION INITIATION FACTOR 4E HOMOLOGOUS PROTEIN, ISOFORM B"/>
    <property type="match status" value="1"/>
</dbReference>
<dbReference type="InterPro" id="IPR001040">
    <property type="entry name" value="TIF_eIF_4E"/>
</dbReference>
<dbReference type="GO" id="GO:0009615">
    <property type="term" value="P:response to virus"/>
    <property type="evidence" value="ECO:0007669"/>
    <property type="project" value="UniProtKB-ARBA"/>
</dbReference>
<keyword evidence="2 7" id="KW-0396">Initiation factor</keyword>
<comment type="similarity">
    <text evidence="1 7">Belongs to the eukaryotic initiation factor 4E family.</text>
</comment>
<name>A0A438EGU7_VITVI</name>
<dbReference type="GO" id="GO:0005737">
    <property type="term" value="C:cytoplasm"/>
    <property type="evidence" value="ECO:0007669"/>
    <property type="project" value="InterPro"/>
</dbReference>
<evidence type="ECO:0000256" key="6">
    <source>
        <dbReference type="ARBA" id="ARBA00030245"/>
    </source>
</evidence>
<gene>
    <name evidence="9" type="primary">NCBP_2</name>
    <name evidence="9" type="ORF">CK203_074393</name>
</gene>
<evidence type="ECO:0000256" key="1">
    <source>
        <dbReference type="ARBA" id="ARBA00009860"/>
    </source>
</evidence>
<evidence type="ECO:0000256" key="8">
    <source>
        <dbReference type="SAM" id="MobiDB-lite"/>
    </source>
</evidence>
<dbReference type="GO" id="GO:0006417">
    <property type="term" value="P:regulation of translation"/>
    <property type="evidence" value="ECO:0007669"/>
    <property type="project" value="UniProtKB-KW"/>
</dbReference>
<dbReference type="Proteomes" id="UP000288805">
    <property type="component" value="Unassembled WGS sequence"/>
</dbReference>
<evidence type="ECO:0000256" key="2">
    <source>
        <dbReference type="ARBA" id="ARBA00022540"/>
    </source>
</evidence>
<dbReference type="SUPFAM" id="SSF55418">
    <property type="entry name" value="eIF4e-like"/>
    <property type="match status" value="1"/>
</dbReference>
<feature type="compositionally biased region" description="Polar residues" evidence="8">
    <location>
        <begin position="14"/>
        <end position="26"/>
    </location>
</feature>
<evidence type="ECO:0000256" key="7">
    <source>
        <dbReference type="RuleBase" id="RU004374"/>
    </source>
</evidence>
<evidence type="ECO:0000256" key="3">
    <source>
        <dbReference type="ARBA" id="ARBA00022845"/>
    </source>
</evidence>
<sequence length="306" mass="34662">MEITEKKEAESKGLNPQSVTEATSFNSDKEAEDRERQARDLKAGLHPLKHKFVFWYTRRTPGVRTQTSYEDNIKKIVDFSTVEGFWICYCHLARPSALPSPTDLHLFKEGIRPLWEDSANCNGGKWIIRFKKVVSGRFWEDLDYPISDHSLILLDGGGMWSHILATKLKALKQDLQMWNKERSLGTLHRKNSWPQTRLLYGVQGERLVLTVEEAEVKRGIKIQNSSTKWPMHREVDIKEGGCPGPSNISFMEEGGWKPNINGMTSETLGSDDVRMLGVLFSKEVFVALSSCCGDKALQSDGFVAVL</sequence>
<organism evidence="9 10">
    <name type="scientific">Vitis vinifera</name>
    <name type="common">Grape</name>
    <dbReference type="NCBI Taxonomy" id="29760"/>
    <lineage>
        <taxon>Eukaryota</taxon>
        <taxon>Viridiplantae</taxon>
        <taxon>Streptophyta</taxon>
        <taxon>Embryophyta</taxon>
        <taxon>Tracheophyta</taxon>
        <taxon>Spermatophyta</taxon>
        <taxon>Magnoliopsida</taxon>
        <taxon>eudicotyledons</taxon>
        <taxon>Gunneridae</taxon>
        <taxon>Pentapetalae</taxon>
        <taxon>rosids</taxon>
        <taxon>Vitales</taxon>
        <taxon>Vitaceae</taxon>
        <taxon>Viteae</taxon>
        <taxon>Vitis</taxon>
    </lineage>
</organism>
<dbReference type="Gene3D" id="3.30.760.10">
    <property type="entry name" value="RNA Cap, Translation Initiation Factor Eif4e"/>
    <property type="match status" value="1"/>
</dbReference>
<dbReference type="AlphaFoldDB" id="A0A438EGU7"/>
<keyword evidence="3" id="KW-0810">Translation regulation</keyword>
<comment type="caution">
    <text evidence="9">The sequence shown here is derived from an EMBL/GenBank/DDBJ whole genome shotgun (WGS) entry which is preliminary data.</text>
</comment>
<dbReference type="GO" id="GO:0003723">
    <property type="term" value="F:RNA binding"/>
    <property type="evidence" value="ECO:0007669"/>
    <property type="project" value="UniProtKB-KW"/>
</dbReference>
<dbReference type="InterPro" id="IPR023398">
    <property type="entry name" value="TIF_eIF4e-like"/>
</dbReference>
<dbReference type="Pfam" id="PF01652">
    <property type="entry name" value="IF4E"/>
    <property type="match status" value="1"/>
</dbReference>
<feature type="compositionally biased region" description="Basic and acidic residues" evidence="8">
    <location>
        <begin position="1"/>
        <end position="11"/>
    </location>
</feature>
<evidence type="ECO:0000313" key="10">
    <source>
        <dbReference type="Proteomes" id="UP000288805"/>
    </source>
</evidence>
<protein>
    <recommendedName>
        <fullName evidence="6">mRNA cap-binding protein</fullName>
    </recommendedName>
</protein>
<dbReference type="PROSITE" id="PS00813">
    <property type="entry name" value="IF4E"/>
    <property type="match status" value="1"/>
</dbReference>
<dbReference type="GO" id="GO:0003743">
    <property type="term" value="F:translation initiation factor activity"/>
    <property type="evidence" value="ECO:0007669"/>
    <property type="project" value="UniProtKB-KW"/>
</dbReference>
<accession>A0A438EGU7</accession>
<evidence type="ECO:0000256" key="4">
    <source>
        <dbReference type="ARBA" id="ARBA00022884"/>
    </source>
</evidence>
<feature type="region of interest" description="Disordered" evidence="8">
    <location>
        <begin position="1"/>
        <end position="37"/>
    </location>
</feature>
<dbReference type="InterPro" id="IPR019770">
    <property type="entry name" value="TIF_eIF_4E_CS"/>
</dbReference>
<keyword evidence="4 7" id="KW-0694">RNA-binding</keyword>
<dbReference type="PANTHER" id="PTHR11960">
    <property type="entry name" value="EUKARYOTIC TRANSLATION INITIATION FACTOR 4E RELATED"/>
    <property type="match status" value="1"/>
</dbReference>
<evidence type="ECO:0000256" key="5">
    <source>
        <dbReference type="ARBA" id="ARBA00022917"/>
    </source>
</evidence>
<dbReference type="EMBL" id="QGNW01001296">
    <property type="protein sequence ID" value="RVW46908.1"/>
    <property type="molecule type" value="Genomic_DNA"/>
</dbReference>
<feature type="compositionally biased region" description="Basic and acidic residues" evidence="8">
    <location>
        <begin position="27"/>
        <end position="37"/>
    </location>
</feature>